<dbReference type="InterPro" id="IPR001387">
    <property type="entry name" value="Cro/C1-type_HTH"/>
</dbReference>
<dbReference type="Gene3D" id="1.10.260.40">
    <property type="entry name" value="lambda repressor-like DNA-binding domains"/>
    <property type="match status" value="1"/>
</dbReference>
<dbReference type="InterPro" id="IPR011051">
    <property type="entry name" value="RmlC_Cupin_sf"/>
</dbReference>
<dbReference type="InterPro" id="IPR013096">
    <property type="entry name" value="Cupin_2"/>
</dbReference>
<dbReference type="SUPFAM" id="SSF47413">
    <property type="entry name" value="lambda repressor-like DNA-binding domains"/>
    <property type="match status" value="1"/>
</dbReference>
<dbReference type="Gene3D" id="2.60.120.10">
    <property type="entry name" value="Jelly Rolls"/>
    <property type="match status" value="1"/>
</dbReference>
<dbReference type="RefSeq" id="WP_142702647.1">
    <property type="nucleotide sequence ID" value="NZ_VIRS01000001.1"/>
</dbReference>
<evidence type="ECO:0000313" key="4">
    <source>
        <dbReference type="EMBL" id="TQS47029.1"/>
    </source>
</evidence>
<dbReference type="Pfam" id="PF07883">
    <property type="entry name" value="Cupin_2"/>
    <property type="match status" value="1"/>
</dbReference>
<dbReference type="Proteomes" id="UP000317982">
    <property type="component" value="Unassembled WGS sequence"/>
</dbReference>
<dbReference type="CDD" id="cd00093">
    <property type="entry name" value="HTH_XRE"/>
    <property type="match status" value="1"/>
</dbReference>
<organism evidence="4 5">
    <name type="scientific">Cryptosporangium phraense</name>
    <dbReference type="NCBI Taxonomy" id="2593070"/>
    <lineage>
        <taxon>Bacteria</taxon>
        <taxon>Bacillati</taxon>
        <taxon>Actinomycetota</taxon>
        <taxon>Actinomycetes</taxon>
        <taxon>Cryptosporangiales</taxon>
        <taxon>Cryptosporangiaceae</taxon>
        <taxon>Cryptosporangium</taxon>
    </lineage>
</organism>
<evidence type="ECO:0000256" key="1">
    <source>
        <dbReference type="ARBA" id="ARBA00023125"/>
    </source>
</evidence>
<keyword evidence="1" id="KW-0238">DNA-binding</keyword>
<evidence type="ECO:0000256" key="2">
    <source>
        <dbReference type="SAM" id="Phobius"/>
    </source>
</evidence>
<dbReference type="CDD" id="cd02209">
    <property type="entry name" value="cupin_XRE_C"/>
    <property type="match status" value="1"/>
</dbReference>
<dbReference type="PROSITE" id="PS50943">
    <property type="entry name" value="HTH_CROC1"/>
    <property type="match status" value="1"/>
</dbReference>
<feature type="transmembrane region" description="Helical" evidence="2">
    <location>
        <begin position="21"/>
        <end position="40"/>
    </location>
</feature>
<dbReference type="GO" id="GO:0003677">
    <property type="term" value="F:DNA binding"/>
    <property type="evidence" value="ECO:0007669"/>
    <property type="project" value="UniProtKB-KW"/>
</dbReference>
<dbReference type="GO" id="GO:0003700">
    <property type="term" value="F:DNA-binding transcription factor activity"/>
    <property type="evidence" value="ECO:0007669"/>
    <property type="project" value="TreeGrafter"/>
</dbReference>
<keyword evidence="5" id="KW-1185">Reference proteome</keyword>
<keyword evidence="2" id="KW-1133">Transmembrane helix</keyword>
<dbReference type="PANTHER" id="PTHR46797:SF1">
    <property type="entry name" value="METHYLPHOSPHONATE SYNTHASE"/>
    <property type="match status" value="1"/>
</dbReference>
<dbReference type="PANTHER" id="PTHR46797">
    <property type="entry name" value="HTH-TYPE TRANSCRIPTIONAL REGULATOR"/>
    <property type="match status" value="1"/>
</dbReference>
<proteinExistence type="predicted"/>
<dbReference type="InterPro" id="IPR010982">
    <property type="entry name" value="Lambda_DNA-bd_dom_sf"/>
</dbReference>
<dbReference type="EMBL" id="VIRS01000001">
    <property type="protein sequence ID" value="TQS47029.1"/>
    <property type="molecule type" value="Genomic_DNA"/>
</dbReference>
<protein>
    <submittedName>
        <fullName evidence="4">XRE family transcriptional regulator</fullName>
    </submittedName>
</protein>
<dbReference type="InterPro" id="IPR050807">
    <property type="entry name" value="TransReg_Diox_bact_type"/>
</dbReference>
<dbReference type="InterPro" id="IPR014710">
    <property type="entry name" value="RmlC-like_jellyroll"/>
</dbReference>
<comment type="caution">
    <text evidence="4">The sequence shown here is derived from an EMBL/GenBank/DDBJ whole genome shotgun (WGS) entry which is preliminary data.</text>
</comment>
<dbReference type="SUPFAM" id="SSF51182">
    <property type="entry name" value="RmlC-like cupins"/>
    <property type="match status" value="1"/>
</dbReference>
<dbReference type="AlphaFoldDB" id="A0A545B0D6"/>
<reference evidence="4 5" key="1">
    <citation type="submission" date="2019-07" db="EMBL/GenBank/DDBJ databases">
        <title>Cryptosporangium phraense sp. nov., isolated from plant litter.</title>
        <authorList>
            <person name="Suriyachadkun C."/>
        </authorList>
    </citation>
    <scope>NUCLEOTIDE SEQUENCE [LARGE SCALE GENOMIC DNA]</scope>
    <source>
        <strain evidence="4 5">A-T 5661</strain>
    </source>
</reference>
<dbReference type="Pfam" id="PF01381">
    <property type="entry name" value="HTH_3"/>
    <property type="match status" value="1"/>
</dbReference>
<dbReference type="OrthoDB" id="4282897at2"/>
<dbReference type="GO" id="GO:0005829">
    <property type="term" value="C:cytosol"/>
    <property type="evidence" value="ECO:0007669"/>
    <property type="project" value="TreeGrafter"/>
</dbReference>
<keyword evidence="2" id="KW-0812">Transmembrane</keyword>
<dbReference type="InParanoid" id="A0A545B0D6"/>
<evidence type="ECO:0000313" key="5">
    <source>
        <dbReference type="Proteomes" id="UP000317982"/>
    </source>
</evidence>
<name>A0A545B0D6_9ACTN</name>
<keyword evidence="2" id="KW-0472">Membrane</keyword>
<sequence>MRQASPQARAVGEVIRRRRRSLGLTLVQVAAVTGLSHPFLSQLERGRTRGSMRSLFLVAEALHTSQQALLAEATPDVELPVDDDGGSARLLAEVPGQFALTEFRLLPREFGQFFRHEHAEMLYVAAGVVEVELPAGRSVLRARDVLEWGGGVPHRWRGAGPGESVVLVTHTFGRIVG</sequence>
<accession>A0A545B0D6</accession>
<dbReference type="SMART" id="SM00530">
    <property type="entry name" value="HTH_XRE"/>
    <property type="match status" value="1"/>
</dbReference>
<gene>
    <name evidence="4" type="ORF">FL583_01855</name>
</gene>
<feature type="domain" description="HTH cro/C1-type" evidence="3">
    <location>
        <begin position="15"/>
        <end position="69"/>
    </location>
</feature>
<evidence type="ECO:0000259" key="3">
    <source>
        <dbReference type="PROSITE" id="PS50943"/>
    </source>
</evidence>